<evidence type="ECO:0000256" key="5">
    <source>
        <dbReference type="ARBA" id="ARBA00018097"/>
    </source>
</evidence>
<dbReference type="Gene3D" id="3.40.50.1240">
    <property type="entry name" value="Phosphoglycerate mutase-like"/>
    <property type="match status" value="1"/>
</dbReference>
<dbReference type="RefSeq" id="WP_320314488.1">
    <property type="nucleotide sequence ID" value="NZ_JAVIKH010000021.1"/>
</dbReference>
<evidence type="ECO:0000256" key="1">
    <source>
        <dbReference type="ARBA" id="ARBA00004370"/>
    </source>
</evidence>
<keyword evidence="6" id="KW-0732">Signal</keyword>
<evidence type="ECO:0000313" key="14">
    <source>
        <dbReference type="EMBL" id="MDX8337135.1"/>
    </source>
</evidence>
<gene>
    <name evidence="14" type="ORF">RFV38_11645</name>
</gene>
<dbReference type="SUPFAM" id="SSF53254">
    <property type="entry name" value="Phosphoglycerate mutase-like"/>
    <property type="match status" value="1"/>
</dbReference>
<name>A0ABU4WFG8_9FUSO</name>
<evidence type="ECO:0000256" key="9">
    <source>
        <dbReference type="ARBA" id="ARBA00031642"/>
    </source>
</evidence>
<dbReference type="EMBL" id="JAVIKH010000021">
    <property type="protein sequence ID" value="MDX8337135.1"/>
    <property type="molecule type" value="Genomic_DNA"/>
</dbReference>
<evidence type="ECO:0000256" key="3">
    <source>
        <dbReference type="ARBA" id="ARBA00012976"/>
    </source>
</evidence>
<evidence type="ECO:0000256" key="2">
    <source>
        <dbReference type="ARBA" id="ARBA00008422"/>
    </source>
</evidence>
<evidence type="ECO:0000256" key="8">
    <source>
        <dbReference type="ARBA" id="ARBA00023136"/>
    </source>
</evidence>
<keyword evidence="8" id="KW-0472">Membrane</keyword>
<dbReference type="PANTHER" id="PTHR20963">
    <property type="entry name" value="MULTIPLE INOSITOL POLYPHOSPHATE PHOSPHATASE-RELATED"/>
    <property type="match status" value="1"/>
</dbReference>
<dbReference type="InterPro" id="IPR029033">
    <property type="entry name" value="His_PPase_superfam"/>
</dbReference>
<comment type="catalytic activity">
    <reaction evidence="10">
        <text>1D-myo-inositol 1,2,5,6-tetrakisphosphate + H2O = 1D-myo-inositol 1,2,6-trisphosphate + phosphate</text>
        <dbReference type="Rhea" id="RHEA:77119"/>
        <dbReference type="ChEBI" id="CHEBI:15377"/>
        <dbReference type="ChEBI" id="CHEBI:43474"/>
        <dbReference type="ChEBI" id="CHEBI:195535"/>
        <dbReference type="ChEBI" id="CHEBI:195537"/>
        <dbReference type="EC" id="3.1.3.62"/>
    </reaction>
    <physiologicalReaction direction="left-to-right" evidence="10">
        <dbReference type="Rhea" id="RHEA:77120"/>
    </physiologicalReaction>
</comment>
<reference evidence="15" key="1">
    <citation type="submission" date="2023-07" db="EMBL/GenBank/DDBJ databases">
        <authorList>
            <person name="Colorado M.A."/>
            <person name="Villamil L.M."/>
            <person name="Melo J.F."/>
            <person name="Rodriguez J.A."/>
            <person name="Ruiz R.Y."/>
        </authorList>
    </citation>
    <scope>NUCLEOTIDE SEQUENCE [LARGE SCALE GENOMIC DNA]</scope>
    <source>
        <strain evidence="15">C33</strain>
    </source>
</reference>
<dbReference type="InterPro" id="IPR000560">
    <property type="entry name" value="His_Pase_clade-2"/>
</dbReference>
<comment type="caution">
    <text evidence="14">The sequence shown here is derived from an EMBL/GenBank/DDBJ whole genome shotgun (WGS) entry which is preliminary data.</text>
</comment>
<dbReference type="Proteomes" id="UP001279681">
    <property type="component" value="Unassembled WGS sequence"/>
</dbReference>
<protein>
    <recommendedName>
        <fullName evidence="5">Multiple inositol polyphosphate phosphatase 1</fullName>
        <ecNumber evidence="4">3.1.3.62</ecNumber>
        <ecNumber evidence="3">3.1.3.80</ecNumber>
    </recommendedName>
    <alternativeName>
        <fullName evidence="9">2,3-bisphosphoglycerate 3-phosphatase</fullName>
    </alternativeName>
</protein>
<evidence type="ECO:0000256" key="7">
    <source>
        <dbReference type="ARBA" id="ARBA00022801"/>
    </source>
</evidence>
<proteinExistence type="inferred from homology"/>
<evidence type="ECO:0000256" key="4">
    <source>
        <dbReference type="ARBA" id="ARBA00013040"/>
    </source>
</evidence>
<evidence type="ECO:0000256" key="10">
    <source>
        <dbReference type="ARBA" id="ARBA00043668"/>
    </source>
</evidence>
<comment type="subcellular location">
    <subcellularLocation>
        <location evidence="1">Membrane</location>
    </subcellularLocation>
</comment>
<evidence type="ECO:0000313" key="15">
    <source>
        <dbReference type="Proteomes" id="UP001279681"/>
    </source>
</evidence>
<comment type="similarity">
    <text evidence="2">Belongs to the histidine acid phosphatase family. MINPP1 subfamily.</text>
</comment>
<dbReference type="PANTHER" id="PTHR20963:SF8">
    <property type="entry name" value="MULTIPLE INOSITOL POLYPHOSPHATE PHOSPHATASE 1"/>
    <property type="match status" value="1"/>
</dbReference>
<evidence type="ECO:0000256" key="6">
    <source>
        <dbReference type="ARBA" id="ARBA00022729"/>
    </source>
</evidence>
<comment type="catalytic activity">
    <reaction evidence="13">
        <text>(2R)-2,3-bisphosphoglycerate + H2O = (2R)-2-phosphoglycerate + phosphate</text>
        <dbReference type="Rhea" id="RHEA:27381"/>
        <dbReference type="ChEBI" id="CHEBI:15377"/>
        <dbReference type="ChEBI" id="CHEBI:43474"/>
        <dbReference type="ChEBI" id="CHEBI:58248"/>
        <dbReference type="ChEBI" id="CHEBI:58289"/>
        <dbReference type="EC" id="3.1.3.80"/>
    </reaction>
    <physiologicalReaction direction="left-to-right" evidence="13">
        <dbReference type="Rhea" id="RHEA:27382"/>
    </physiologicalReaction>
</comment>
<evidence type="ECO:0000256" key="12">
    <source>
        <dbReference type="ARBA" id="ARBA00043691"/>
    </source>
</evidence>
<evidence type="ECO:0000256" key="11">
    <source>
        <dbReference type="ARBA" id="ARBA00043671"/>
    </source>
</evidence>
<accession>A0ABU4WFG8</accession>
<organism evidence="14 15">
    <name type="scientific">Candidatus Cetobacterium colombiensis</name>
    <dbReference type="NCBI Taxonomy" id="3073100"/>
    <lineage>
        <taxon>Bacteria</taxon>
        <taxon>Fusobacteriati</taxon>
        <taxon>Fusobacteriota</taxon>
        <taxon>Fusobacteriia</taxon>
        <taxon>Fusobacteriales</taxon>
        <taxon>Fusobacteriaceae</taxon>
        <taxon>Cetobacterium</taxon>
    </lineage>
</organism>
<keyword evidence="15" id="KW-1185">Reference proteome</keyword>
<dbReference type="EC" id="3.1.3.62" evidence="4"/>
<comment type="catalytic activity">
    <reaction evidence="12">
        <text>1D-myo-inositol hexakisphosphate + H2O = 1D-myo-inositol 1,2,4,5,6-pentakisphosphate + phosphate</text>
        <dbReference type="Rhea" id="RHEA:16989"/>
        <dbReference type="ChEBI" id="CHEBI:15377"/>
        <dbReference type="ChEBI" id="CHEBI:43474"/>
        <dbReference type="ChEBI" id="CHEBI:57798"/>
        <dbReference type="ChEBI" id="CHEBI:58130"/>
        <dbReference type="EC" id="3.1.3.62"/>
    </reaction>
    <physiologicalReaction direction="left-to-right" evidence="12">
        <dbReference type="Rhea" id="RHEA:16990"/>
    </physiologicalReaction>
</comment>
<sequence>MNTTTLLGIFFTLTTSLLATDLNYLGTKQPYKVKEVSTAPAPNGYKPFFINHLGRHGSRHLSSPKYDVSLYELLSIAEKDNAITPEGLKLKNSIAELMEIEKGNYGLLTEVGAQEQKDIAKRFYESNPEIFGKDIIATSTYVERAQQSRDAFLQELGQYTPSMNFKVSTNEKKDILLRFFDLSPEYEEFSENGSWKKELDKYSKSKNFNNEVLNQLFTKEFIQRLENGEFKLKDQKGKVVLKNPTTAVRNLYDLYIIQSNIGKDLGFGKYFTEDQLKWYEEVDNLSDFYEKGPGKKGENIATNIAFPLLENFIVTSDEAIKNQNTSANLRFAHAETLIPFITLLEINGYSVKENDLNKVYDKWLGRNISGMSTNIQWIFYKNNSGDVLVKILHNEKDAELPIASSTKPYYKWDDIKKFYTEKLN</sequence>
<keyword evidence="7" id="KW-0378">Hydrolase</keyword>
<dbReference type="EC" id="3.1.3.80" evidence="3"/>
<comment type="catalytic activity">
    <reaction evidence="11">
        <text>1D-myo-inositol 1,2,4,5,6-pentakisphosphate + H2O = 1D-myo-inositol 1,2,5,6-tetrakisphosphate + phosphate</text>
        <dbReference type="Rhea" id="RHEA:77115"/>
        <dbReference type="ChEBI" id="CHEBI:15377"/>
        <dbReference type="ChEBI" id="CHEBI:43474"/>
        <dbReference type="ChEBI" id="CHEBI:57798"/>
        <dbReference type="ChEBI" id="CHEBI:195535"/>
        <dbReference type="EC" id="3.1.3.62"/>
    </reaction>
    <physiologicalReaction direction="left-to-right" evidence="11">
        <dbReference type="Rhea" id="RHEA:77116"/>
    </physiologicalReaction>
</comment>
<dbReference type="Pfam" id="PF00328">
    <property type="entry name" value="His_Phos_2"/>
    <property type="match status" value="1"/>
</dbReference>
<evidence type="ECO:0000256" key="13">
    <source>
        <dbReference type="ARBA" id="ARBA00043832"/>
    </source>
</evidence>